<dbReference type="AlphaFoldDB" id="A0A3S9B7X7"/>
<dbReference type="GO" id="GO:0003677">
    <property type="term" value="F:DNA binding"/>
    <property type="evidence" value="ECO:0007669"/>
    <property type="project" value="UniProtKB-KW"/>
</dbReference>
<evidence type="ECO:0000256" key="1">
    <source>
        <dbReference type="ARBA" id="ARBA00022679"/>
    </source>
</evidence>
<protein>
    <submittedName>
        <fullName evidence="5">LacI family DNA-binding transcriptional regulator</fullName>
    </submittedName>
</protein>
<gene>
    <name evidence="5" type="ORF">D5400_18175</name>
</gene>
<name>A0A3S9B7X7_9HYPH</name>
<dbReference type="SUPFAM" id="SSF53613">
    <property type="entry name" value="Ribokinase-like"/>
    <property type="match status" value="1"/>
</dbReference>
<dbReference type="Pfam" id="PF00294">
    <property type="entry name" value="PfkB"/>
    <property type="match status" value="1"/>
</dbReference>
<evidence type="ECO:0000256" key="2">
    <source>
        <dbReference type="ARBA" id="ARBA00022777"/>
    </source>
</evidence>
<dbReference type="SUPFAM" id="SSF47413">
    <property type="entry name" value="lambda repressor-like DNA-binding domains"/>
    <property type="match status" value="1"/>
</dbReference>
<dbReference type="Proteomes" id="UP000268192">
    <property type="component" value="Chromosome"/>
</dbReference>
<dbReference type="InterPro" id="IPR011611">
    <property type="entry name" value="PfkB_dom"/>
</dbReference>
<dbReference type="CDD" id="cd01392">
    <property type="entry name" value="HTH_LacI"/>
    <property type="match status" value="1"/>
</dbReference>
<proteinExistence type="predicted"/>
<dbReference type="PROSITE" id="PS50932">
    <property type="entry name" value="HTH_LACI_2"/>
    <property type="match status" value="1"/>
</dbReference>
<dbReference type="RefSeq" id="WP_126011365.1">
    <property type="nucleotide sequence ID" value="NZ_CP032509.1"/>
</dbReference>
<sequence>MKRARPTISDVAREAGVSVGTVSNYLNGTANVRPATKLRIDGAIRRLAYRPSTFARALSTGFSGGRAGDRSAMPRLIVVGYTSVDYMCRVDVLPHRDDRVTAHHIEKGLGGPAANLAVAAAGIGANGTFGLDVELATALGDDPDSEWAIVELAAKGVHAVAIRRPANNRLSRCIVFIEPNGSRTIVNEPFELSEMDLTDHFELDREDRTSCLHIEGYHLDRMRGSIGRFHEAGWLVTLHSAGLPSAARTQAGFQDLIGELDIVFIGDAMLREIFDIRVSGQDLIDAIDVRLARLAKRGTLVLTLGPMGAIVFPASGEPPFAVAALPVRPVDATGAGDSFAGSFLAYHLNGASLREAAQYAAASASLTVTTEGAQGRTATHEDLVEALNEHQLQQAS</sequence>
<dbReference type="InterPro" id="IPR000843">
    <property type="entry name" value="HTH_LacI"/>
</dbReference>
<keyword evidence="5" id="KW-0238">DNA-binding</keyword>
<keyword evidence="6" id="KW-1185">Reference proteome</keyword>
<dbReference type="EMBL" id="CP032509">
    <property type="protein sequence ID" value="AZN72951.1"/>
    <property type="molecule type" value="Genomic_DNA"/>
</dbReference>
<evidence type="ECO:0000313" key="6">
    <source>
        <dbReference type="Proteomes" id="UP000268192"/>
    </source>
</evidence>
<dbReference type="GO" id="GO:0016301">
    <property type="term" value="F:kinase activity"/>
    <property type="evidence" value="ECO:0007669"/>
    <property type="project" value="UniProtKB-KW"/>
</dbReference>
<evidence type="ECO:0000313" key="5">
    <source>
        <dbReference type="EMBL" id="AZN72951.1"/>
    </source>
</evidence>
<feature type="domain" description="HTH cro/C1-type" evidence="4">
    <location>
        <begin position="7"/>
        <end position="50"/>
    </location>
</feature>
<dbReference type="PROSITE" id="PS50943">
    <property type="entry name" value="HTH_CROC1"/>
    <property type="match status" value="1"/>
</dbReference>
<organism evidence="5 6">
    <name type="scientific">Georhizobium profundi</name>
    <dbReference type="NCBI Taxonomy" id="2341112"/>
    <lineage>
        <taxon>Bacteria</taxon>
        <taxon>Pseudomonadati</taxon>
        <taxon>Pseudomonadota</taxon>
        <taxon>Alphaproteobacteria</taxon>
        <taxon>Hyphomicrobiales</taxon>
        <taxon>Rhizobiaceae</taxon>
        <taxon>Georhizobium</taxon>
    </lineage>
</organism>
<evidence type="ECO:0000259" key="4">
    <source>
        <dbReference type="PROSITE" id="PS50943"/>
    </source>
</evidence>
<keyword evidence="2" id="KW-0418">Kinase</keyword>
<dbReference type="PANTHER" id="PTHR10584">
    <property type="entry name" value="SUGAR KINASE"/>
    <property type="match status" value="1"/>
</dbReference>
<dbReference type="SMART" id="SM00354">
    <property type="entry name" value="HTH_LACI"/>
    <property type="match status" value="1"/>
</dbReference>
<dbReference type="GO" id="GO:0006355">
    <property type="term" value="P:regulation of DNA-templated transcription"/>
    <property type="evidence" value="ECO:0007669"/>
    <property type="project" value="InterPro"/>
</dbReference>
<accession>A0A3S9B7X7</accession>
<dbReference type="PRINTS" id="PR00990">
    <property type="entry name" value="RIBOKINASE"/>
</dbReference>
<dbReference type="PROSITE" id="PS00356">
    <property type="entry name" value="HTH_LACI_1"/>
    <property type="match status" value="1"/>
</dbReference>
<dbReference type="KEGG" id="abaw:D5400_18175"/>
<dbReference type="Gene3D" id="3.40.1190.20">
    <property type="match status" value="1"/>
</dbReference>
<evidence type="ECO:0000259" key="3">
    <source>
        <dbReference type="PROSITE" id="PS50932"/>
    </source>
</evidence>
<keyword evidence="1" id="KW-0808">Transferase</keyword>
<dbReference type="Gene3D" id="1.10.260.40">
    <property type="entry name" value="lambda repressor-like DNA-binding domains"/>
    <property type="match status" value="1"/>
</dbReference>
<dbReference type="InterPro" id="IPR001387">
    <property type="entry name" value="Cro/C1-type_HTH"/>
</dbReference>
<dbReference type="Pfam" id="PF00356">
    <property type="entry name" value="LacI"/>
    <property type="match status" value="1"/>
</dbReference>
<reference evidence="5 6" key="1">
    <citation type="submission" date="2018-09" db="EMBL/GenBank/DDBJ databases">
        <title>Marinorhizobium profundi gen. nov., sp. nov., isolated from a deep-sea sediment sample from the New Britain Trench and proposal of Marinorhizobiaceae fam. nov. in the order Rhizobiales of the class Alphaproteobacteria.</title>
        <authorList>
            <person name="Cao J."/>
        </authorList>
    </citation>
    <scope>NUCLEOTIDE SEQUENCE [LARGE SCALE GENOMIC DNA]</scope>
    <source>
        <strain evidence="5 6">WS11</strain>
    </source>
</reference>
<dbReference type="InterPro" id="IPR010982">
    <property type="entry name" value="Lambda_DNA-bd_dom_sf"/>
</dbReference>
<dbReference type="OrthoDB" id="9792663at2"/>
<dbReference type="InterPro" id="IPR002139">
    <property type="entry name" value="Ribo/fructo_kinase"/>
</dbReference>
<feature type="domain" description="HTH lacI-type" evidence="3">
    <location>
        <begin position="6"/>
        <end position="60"/>
    </location>
</feature>
<dbReference type="InterPro" id="IPR029056">
    <property type="entry name" value="Ribokinase-like"/>
</dbReference>
<dbReference type="GO" id="GO:0006796">
    <property type="term" value="P:phosphate-containing compound metabolic process"/>
    <property type="evidence" value="ECO:0007669"/>
    <property type="project" value="UniProtKB-ARBA"/>
</dbReference>
<dbReference type="PANTHER" id="PTHR10584:SF166">
    <property type="entry name" value="RIBOKINASE"/>
    <property type="match status" value="1"/>
</dbReference>